<dbReference type="KEGG" id="pphr:APZ00_08430"/>
<protein>
    <submittedName>
        <fullName evidence="3">Uncharacterized protein</fullName>
    </submittedName>
</protein>
<accession>A0A0L0J1P2</accession>
<proteinExistence type="predicted"/>
<dbReference type="AlphaFoldDB" id="A0A0L0J1P2"/>
<organism evidence="3 4">
    <name type="scientific">Pannonibacter phragmitetus</name>
    <dbReference type="NCBI Taxonomy" id="121719"/>
    <lineage>
        <taxon>Bacteria</taxon>
        <taxon>Pseudomonadati</taxon>
        <taxon>Pseudomonadota</taxon>
        <taxon>Alphaproteobacteria</taxon>
        <taxon>Hyphomicrobiales</taxon>
        <taxon>Stappiaceae</taxon>
        <taxon>Pannonibacter</taxon>
    </lineage>
</organism>
<feature type="transmembrane region" description="Helical" evidence="2">
    <location>
        <begin position="78"/>
        <end position="95"/>
    </location>
</feature>
<dbReference type="RefSeq" id="WP_050472285.1">
    <property type="nucleotide sequence ID" value="NZ_CP013068.1"/>
</dbReference>
<sequence length="96" mass="10357">MKEPVTSAKLRDEIDHGQTADKVSFPDPAAAPLGTDDEAAGNPPTAEQVAMARKQELKEGPARRHELDGRPRRGRIKLLLVAAIILAAVAGYYLSR</sequence>
<dbReference type="EMBL" id="CP013068">
    <property type="protein sequence ID" value="ALV27089.1"/>
    <property type="molecule type" value="Genomic_DNA"/>
</dbReference>
<feature type="region of interest" description="Disordered" evidence="1">
    <location>
        <begin position="1"/>
        <end position="70"/>
    </location>
</feature>
<keyword evidence="2" id="KW-1133">Transmembrane helix</keyword>
<keyword evidence="2" id="KW-0812">Transmembrane</keyword>
<evidence type="ECO:0000313" key="4">
    <source>
        <dbReference type="Proteomes" id="UP000064921"/>
    </source>
</evidence>
<dbReference type="Proteomes" id="UP000064921">
    <property type="component" value="Chromosome"/>
</dbReference>
<gene>
    <name evidence="3" type="ORF">APZ00_08430</name>
</gene>
<keyword evidence="4" id="KW-1185">Reference proteome</keyword>
<name>A0A0L0J1P2_9HYPH</name>
<evidence type="ECO:0000313" key="3">
    <source>
        <dbReference type="EMBL" id="ALV27089.1"/>
    </source>
</evidence>
<feature type="compositionally biased region" description="Basic and acidic residues" evidence="1">
    <location>
        <begin position="1"/>
        <end position="19"/>
    </location>
</feature>
<keyword evidence="2" id="KW-0472">Membrane</keyword>
<evidence type="ECO:0000256" key="1">
    <source>
        <dbReference type="SAM" id="MobiDB-lite"/>
    </source>
</evidence>
<reference evidence="3 4" key="1">
    <citation type="submission" date="2015-10" db="EMBL/GenBank/DDBJ databases">
        <title>The world's first case of liver abscess caused by Pannonibacter phragmitetus.</title>
        <authorList>
            <person name="Ming D."/>
            <person name="Wang M."/>
            <person name="Zhou Y."/>
            <person name="Jiang T."/>
            <person name="Hu S."/>
        </authorList>
    </citation>
    <scope>NUCLEOTIDE SEQUENCE [LARGE SCALE GENOMIC DNA]</scope>
    <source>
        <strain evidence="3 4">31801</strain>
    </source>
</reference>
<dbReference type="PATRIC" id="fig|121719.5.peg.3617"/>
<feature type="compositionally biased region" description="Basic and acidic residues" evidence="1">
    <location>
        <begin position="53"/>
        <end position="70"/>
    </location>
</feature>
<evidence type="ECO:0000256" key="2">
    <source>
        <dbReference type="SAM" id="Phobius"/>
    </source>
</evidence>